<evidence type="ECO:0000313" key="2">
    <source>
        <dbReference type="Proteomes" id="UP000492821"/>
    </source>
</evidence>
<reference evidence="2" key="1">
    <citation type="journal article" date="2013" name="Genetics">
        <title>The draft genome and transcriptome of Panagrellus redivivus are shaped by the harsh demands of a free-living lifestyle.</title>
        <authorList>
            <person name="Srinivasan J."/>
            <person name="Dillman A.R."/>
            <person name="Macchietto M.G."/>
            <person name="Heikkinen L."/>
            <person name="Lakso M."/>
            <person name="Fracchia K.M."/>
            <person name="Antoshechkin I."/>
            <person name="Mortazavi A."/>
            <person name="Wong G."/>
            <person name="Sternberg P.W."/>
        </authorList>
    </citation>
    <scope>NUCLEOTIDE SEQUENCE [LARGE SCALE GENOMIC DNA]</scope>
    <source>
        <strain evidence="2">MT8872</strain>
    </source>
</reference>
<dbReference type="AlphaFoldDB" id="A0A7E4VY76"/>
<organism evidence="2 3">
    <name type="scientific">Panagrellus redivivus</name>
    <name type="common">Microworm</name>
    <dbReference type="NCBI Taxonomy" id="6233"/>
    <lineage>
        <taxon>Eukaryota</taxon>
        <taxon>Metazoa</taxon>
        <taxon>Ecdysozoa</taxon>
        <taxon>Nematoda</taxon>
        <taxon>Chromadorea</taxon>
        <taxon>Rhabditida</taxon>
        <taxon>Tylenchina</taxon>
        <taxon>Panagrolaimomorpha</taxon>
        <taxon>Panagrolaimoidea</taxon>
        <taxon>Panagrolaimidae</taxon>
        <taxon>Panagrellus</taxon>
    </lineage>
</organism>
<accession>A0A7E4VY76</accession>
<proteinExistence type="predicted"/>
<evidence type="ECO:0000313" key="3">
    <source>
        <dbReference type="WBParaSite" id="Pan_g4580.t1"/>
    </source>
</evidence>
<name>A0A7E4VY76_PANRE</name>
<feature type="region of interest" description="Disordered" evidence="1">
    <location>
        <begin position="43"/>
        <end position="67"/>
    </location>
</feature>
<dbReference type="WBParaSite" id="Pan_g4580.t1">
    <property type="protein sequence ID" value="Pan_g4580.t1"/>
    <property type="gene ID" value="Pan_g4580"/>
</dbReference>
<keyword evidence="2" id="KW-1185">Reference proteome</keyword>
<reference evidence="3" key="2">
    <citation type="submission" date="2020-10" db="UniProtKB">
        <authorList>
            <consortium name="WormBaseParasite"/>
        </authorList>
    </citation>
    <scope>IDENTIFICATION</scope>
</reference>
<protein>
    <submittedName>
        <fullName evidence="3">Uncharacterized protein</fullName>
    </submittedName>
</protein>
<sequence length="67" mass="7306">MFDSNTPSRLLLYEYSSTQVVGKSEQHLSFPCKNPKCLPRYPVPAPRTGGPPSLAPRYDPPMAGGLS</sequence>
<evidence type="ECO:0000256" key="1">
    <source>
        <dbReference type="SAM" id="MobiDB-lite"/>
    </source>
</evidence>
<dbReference type="Proteomes" id="UP000492821">
    <property type="component" value="Unassembled WGS sequence"/>
</dbReference>